<keyword evidence="4" id="KW-0240">DNA-directed RNA polymerase</keyword>
<organism evidence="12 13">
    <name type="scientific">Sphaeroforma arctica JP610</name>
    <dbReference type="NCBI Taxonomy" id="667725"/>
    <lineage>
        <taxon>Eukaryota</taxon>
        <taxon>Ichthyosporea</taxon>
        <taxon>Ichthyophonida</taxon>
        <taxon>Sphaeroforma</taxon>
    </lineage>
</organism>
<reference evidence="12 13" key="1">
    <citation type="submission" date="2011-02" db="EMBL/GenBank/DDBJ databases">
        <title>The Genome Sequence of Sphaeroforma arctica JP610.</title>
        <authorList>
            <consortium name="The Broad Institute Genome Sequencing Platform"/>
            <person name="Russ C."/>
            <person name="Cuomo C."/>
            <person name="Young S.K."/>
            <person name="Zeng Q."/>
            <person name="Gargeya S."/>
            <person name="Alvarado L."/>
            <person name="Berlin A."/>
            <person name="Chapman S.B."/>
            <person name="Chen Z."/>
            <person name="Freedman E."/>
            <person name="Gellesch M."/>
            <person name="Goldberg J."/>
            <person name="Griggs A."/>
            <person name="Gujja S."/>
            <person name="Heilman E."/>
            <person name="Heiman D."/>
            <person name="Howarth C."/>
            <person name="Mehta T."/>
            <person name="Neiman D."/>
            <person name="Pearson M."/>
            <person name="Roberts A."/>
            <person name="Saif S."/>
            <person name="Shea T."/>
            <person name="Shenoy N."/>
            <person name="Sisk P."/>
            <person name="Stolte C."/>
            <person name="Sykes S."/>
            <person name="White J."/>
            <person name="Yandava C."/>
            <person name="Burger G."/>
            <person name="Gray M.W."/>
            <person name="Holland P.W.H."/>
            <person name="King N."/>
            <person name="Lang F.B.F."/>
            <person name="Roger A.J."/>
            <person name="Ruiz-Trillo I."/>
            <person name="Haas B."/>
            <person name="Nusbaum C."/>
            <person name="Birren B."/>
        </authorList>
    </citation>
    <scope>NUCLEOTIDE SEQUENCE [LARGE SCALE GENOMIC DNA]</scope>
    <source>
        <strain evidence="12 13">JP610</strain>
    </source>
</reference>
<dbReference type="InterPro" id="IPR015700">
    <property type="entry name" value="RPC1"/>
</dbReference>
<evidence type="ECO:0000259" key="11">
    <source>
        <dbReference type="SMART" id="SM00663"/>
    </source>
</evidence>
<keyword evidence="6" id="KW-0548">Nucleotidyltransferase</keyword>
<dbReference type="GO" id="GO:0003899">
    <property type="term" value="F:DNA-directed RNA polymerase activity"/>
    <property type="evidence" value="ECO:0007669"/>
    <property type="project" value="UniProtKB-EC"/>
</dbReference>
<keyword evidence="5" id="KW-0808">Transferase</keyword>
<evidence type="ECO:0000256" key="3">
    <source>
        <dbReference type="ARBA" id="ARBA00012418"/>
    </source>
</evidence>
<comment type="similarity">
    <text evidence="2">Belongs to the RNA polymerase beta' chain family.</text>
</comment>
<evidence type="ECO:0000256" key="6">
    <source>
        <dbReference type="ARBA" id="ARBA00022695"/>
    </source>
</evidence>
<name>A0A0L0FD12_9EUKA</name>
<accession>A0A0L0FD12</accession>
<dbReference type="RefSeq" id="XP_014147865.1">
    <property type="nucleotide sequence ID" value="XM_014292390.1"/>
</dbReference>
<dbReference type="STRING" id="667725.A0A0L0FD12"/>
<evidence type="ECO:0000256" key="8">
    <source>
        <dbReference type="ARBA" id="ARBA00022833"/>
    </source>
</evidence>
<dbReference type="GO" id="GO:0003677">
    <property type="term" value="F:DNA binding"/>
    <property type="evidence" value="ECO:0007669"/>
    <property type="project" value="InterPro"/>
</dbReference>
<dbReference type="Pfam" id="PF04983">
    <property type="entry name" value="RNA_pol_Rpb1_3"/>
    <property type="match status" value="1"/>
</dbReference>
<keyword evidence="9" id="KW-0804">Transcription</keyword>
<keyword evidence="7" id="KW-0479">Metal-binding</keyword>
<dbReference type="SUPFAM" id="SSF64484">
    <property type="entry name" value="beta and beta-prime subunits of DNA dependent RNA-polymerase"/>
    <property type="match status" value="1"/>
</dbReference>
<keyword evidence="8" id="KW-0862">Zinc</keyword>
<feature type="domain" description="RNA polymerase N-terminal" evidence="11">
    <location>
        <begin position="1"/>
        <end position="137"/>
    </location>
</feature>
<evidence type="ECO:0000256" key="1">
    <source>
        <dbReference type="ARBA" id="ARBA00004123"/>
    </source>
</evidence>
<dbReference type="InterPro" id="IPR007066">
    <property type="entry name" value="RNA_pol_Rpb1_3"/>
</dbReference>
<keyword evidence="10" id="KW-0539">Nucleus</keyword>
<dbReference type="Gene3D" id="2.40.40.20">
    <property type="match status" value="1"/>
</dbReference>
<evidence type="ECO:0000256" key="2">
    <source>
        <dbReference type="ARBA" id="ARBA00006460"/>
    </source>
</evidence>
<dbReference type="FunFam" id="2.40.40.20:FF:000019">
    <property type="entry name" value="DNA-directed RNA polymerase II subunit RPB1"/>
    <property type="match status" value="1"/>
</dbReference>
<dbReference type="EC" id="2.7.7.6" evidence="3"/>
<dbReference type="GO" id="GO:0000428">
    <property type="term" value="C:DNA-directed RNA polymerase complex"/>
    <property type="evidence" value="ECO:0007669"/>
    <property type="project" value="UniProtKB-KW"/>
</dbReference>
<proteinExistence type="inferred from homology"/>
<dbReference type="GO" id="GO:0005634">
    <property type="term" value="C:nucleus"/>
    <property type="evidence" value="ECO:0007669"/>
    <property type="project" value="UniProtKB-SubCell"/>
</dbReference>
<protein>
    <recommendedName>
        <fullName evidence="3">DNA-directed RNA polymerase</fullName>
        <ecNumber evidence="3">2.7.7.6</ecNumber>
    </recommendedName>
</protein>
<dbReference type="Proteomes" id="UP000054560">
    <property type="component" value="Unassembled WGS sequence"/>
</dbReference>
<evidence type="ECO:0000256" key="5">
    <source>
        <dbReference type="ARBA" id="ARBA00022679"/>
    </source>
</evidence>
<dbReference type="EMBL" id="KQ244936">
    <property type="protein sequence ID" value="KNC73963.1"/>
    <property type="molecule type" value="Genomic_DNA"/>
</dbReference>
<keyword evidence="13" id="KW-1185">Reference proteome</keyword>
<evidence type="ECO:0000256" key="10">
    <source>
        <dbReference type="ARBA" id="ARBA00023242"/>
    </source>
</evidence>
<sequence length="168" mass="19512">MCGSKITDRRFFLKLLSPAIRQEKADSLRHGDIVERHMIDGDLVLFNRQPSLHRNSIMCHYAKVMPWRTFRFNECVCGPYNADFDGDEMNMHLPQTEEARAEALVLMGSKANMCTARNGEPLIAATQDFITASYLVSRKGTFYDRREFIQLVTFFSEGKYVYMHTHIY</sequence>
<evidence type="ECO:0000256" key="4">
    <source>
        <dbReference type="ARBA" id="ARBA00022478"/>
    </source>
</evidence>
<dbReference type="OrthoDB" id="35661at2759"/>
<dbReference type="PANTHER" id="PTHR48446">
    <property type="entry name" value="DNA-DIRECTED RNA POLYMERASE SUBUNIT BETA' N-TERMINAL SECTION"/>
    <property type="match status" value="1"/>
</dbReference>
<dbReference type="GO" id="GO:0046872">
    <property type="term" value="F:metal ion binding"/>
    <property type="evidence" value="ECO:0007669"/>
    <property type="project" value="UniProtKB-KW"/>
</dbReference>
<dbReference type="InterPro" id="IPR006592">
    <property type="entry name" value="RNA_pol_N"/>
</dbReference>
<evidence type="ECO:0000313" key="13">
    <source>
        <dbReference type="Proteomes" id="UP000054560"/>
    </source>
</evidence>
<dbReference type="eggNOG" id="KOG0261">
    <property type="taxonomic scope" value="Eukaryota"/>
</dbReference>
<dbReference type="InterPro" id="IPR000722">
    <property type="entry name" value="RNA_pol_asu"/>
</dbReference>
<evidence type="ECO:0000313" key="12">
    <source>
        <dbReference type="EMBL" id="KNC73963.1"/>
    </source>
</evidence>
<dbReference type="GeneID" id="25913983"/>
<comment type="subcellular location">
    <subcellularLocation>
        <location evidence="1">Nucleus</location>
    </subcellularLocation>
</comment>
<dbReference type="Gene3D" id="1.10.274.100">
    <property type="entry name" value="RNA polymerase Rpb1, domain 3"/>
    <property type="match status" value="1"/>
</dbReference>
<dbReference type="PANTHER" id="PTHR48446:SF1">
    <property type="entry name" value="DNA-DIRECTED RNA POLYMERASE SUBUNIT BETA' N-TERMINAL SECTION"/>
    <property type="match status" value="1"/>
</dbReference>
<dbReference type="InterPro" id="IPR042102">
    <property type="entry name" value="RNA_pol_Rpb1_3_sf"/>
</dbReference>
<dbReference type="Pfam" id="PF00623">
    <property type="entry name" value="RNA_pol_Rpb1_2"/>
    <property type="match status" value="1"/>
</dbReference>
<dbReference type="SMART" id="SM00663">
    <property type="entry name" value="RPOLA_N"/>
    <property type="match status" value="1"/>
</dbReference>
<evidence type="ECO:0000256" key="9">
    <source>
        <dbReference type="ARBA" id="ARBA00023163"/>
    </source>
</evidence>
<evidence type="ECO:0000256" key="7">
    <source>
        <dbReference type="ARBA" id="ARBA00022723"/>
    </source>
</evidence>
<dbReference type="GO" id="GO:0006351">
    <property type="term" value="P:DNA-templated transcription"/>
    <property type="evidence" value="ECO:0007669"/>
    <property type="project" value="InterPro"/>
</dbReference>
<dbReference type="AlphaFoldDB" id="A0A0L0FD12"/>
<gene>
    <name evidence="12" type="ORF">SARC_13479</name>
</gene>